<dbReference type="OrthoDB" id="975232at2"/>
<name>A0A1T5H346_9BACT</name>
<proteinExistence type="predicted"/>
<dbReference type="AlphaFoldDB" id="A0A1T5H346"/>
<dbReference type="RefSeq" id="WP_079557792.1">
    <property type="nucleotide sequence ID" value="NZ_CP021904.1"/>
</dbReference>
<keyword evidence="1" id="KW-0472">Membrane</keyword>
<evidence type="ECO:0000313" key="3">
    <source>
        <dbReference type="EMBL" id="SKC15117.1"/>
    </source>
</evidence>
<keyword evidence="4" id="KW-1185">Reference proteome</keyword>
<reference evidence="3 4" key="1">
    <citation type="submission" date="2017-02" db="EMBL/GenBank/DDBJ databases">
        <authorList>
            <person name="Peterson S.W."/>
        </authorList>
    </citation>
    <scope>NUCLEOTIDE SEQUENCE [LARGE SCALE GENOMIC DNA]</scope>
    <source>
        <strain evidence="3 4">DSM 24412</strain>
    </source>
</reference>
<dbReference type="InterPro" id="IPR041696">
    <property type="entry name" value="PKD_3"/>
</dbReference>
<protein>
    <submittedName>
        <fullName evidence="3">PKD-like domain-containing protein</fullName>
    </submittedName>
</protein>
<feature type="domain" description="Bacteroidetes PKD-like" evidence="2">
    <location>
        <begin position="34"/>
        <end position="84"/>
    </location>
</feature>
<dbReference type="Proteomes" id="UP000191055">
    <property type="component" value="Unassembled WGS sequence"/>
</dbReference>
<sequence>MRYRLFLKGIIYIISAVMVLTIAACENHEKEMPPPGIHINMPDTGLEIELEDTLVISPRITYNYDTNYRWYLNGEFMSTEKEIKHIGKELGTSFYSFVVESSRGFDSIVIPVNTVILINFNEFELKNDTAIVGLDIYPSEPGFRTKGAIFPTIAPSENQWVGYALSNKYSQQSVQTPGRFTAYATTRNRNPFMVYHQPVDPHIVAFYFENREERLISSMAVSNTQLAFLVMRFGTVNGIPRFGGENNDVKDWFILTIEGFDANGVKTGEIEFPLADFRFDNHRQNYIVNNWQTVSLRDLGKVNSVSLSLVTSLTDENGMMLTPPYVCIDNIRIIE</sequence>
<keyword evidence="1" id="KW-0812">Transmembrane</keyword>
<dbReference type="Pfam" id="PF16820">
    <property type="entry name" value="PKD_3"/>
    <property type="match status" value="1"/>
</dbReference>
<gene>
    <name evidence="3" type="ORF">SAMN03080601_02062</name>
</gene>
<organism evidence="3 4">
    <name type="scientific">Alkalitalea saponilacus</name>
    <dbReference type="NCBI Taxonomy" id="889453"/>
    <lineage>
        <taxon>Bacteria</taxon>
        <taxon>Pseudomonadati</taxon>
        <taxon>Bacteroidota</taxon>
        <taxon>Bacteroidia</taxon>
        <taxon>Marinilabiliales</taxon>
        <taxon>Marinilabiliaceae</taxon>
        <taxon>Alkalitalea</taxon>
    </lineage>
</organism>
<dbReference type="KEGG" id="asx:CDL62_18005"/>
<evidence type="ECO:0000259" key="2">
    <source>
        <dbReference type="Pfam" id="PF16820"/>
    </source>
</evidence>
<dbReference type="STRING" id="889453.SAMN03080601_02062"/>
<dbReference type="PROSITE" id="PS51257">
    <property type="entry name" value="PROKAR_LIPOPROTEIN"/>
    <property type="match status" value="1"/>
</dbReference>
<dbReference type="Gene3D" id="2.60.120.1350">
    <property type="entry name" value="Protein of unknown function DUF4465"/>
    <property type="match status" value="1"/>
</dbReference>
<evidence type="ECO:0000313" key="4">
    <source>
        <dbReference type="Proteomes" id="UP000191055"/>
    </source>
</evidence>
<evidence type="ECO:0000256" key="1">
    <source>
        <dbReference type="SAM" id="Phobius"/>
    </source>
</evidence>
<keyword evidence="1" id="KW-1133">Transmembrane helix</keyword>
<dbReference type="EMBL" id="FUYV01000011">
    <property type="protein sequence ID" value="SKC15117.1"/>
    <property type="molecule type" value="Genomic_DNA"/>
</dbReference>
<accession>A0A1T5H346</accession>
<dbReference type="Pfam" id="PF14717">
    <property type="entry name" value="DUF4465"/>
    <property type="match status" value="1"/>
</dbReference>
<dbReference type="InterPro" id="IPR027828">
    <property type="entry name" value="DUF4465"/>
</dbReference>
<feature type="transmembrane region" description="Helical" evidence="1">
    <location>
        <begin position="5"/>
        <end position="24"/>
    </location>
</feature>